<organism evidence="2 3">
    <name type="scientific">Desulfosalsimonas propionicica</name>
    <dbReference type="NCBI Taxonomy" id="332175"/>
    <lineage>
        <taxon>Bacteria</taxon>
        <taxon>Pseudomonadati</taxon>
        <taxon>Thermodesulfobacteriota</taxon>
        <taxon>Desulfobacteria</taxon>
        <taxon>Desulfobacterales</taxon>
        <taxon>Desulfosalsimonadaceae</taxon>
        <taxon>Desulfosalsimonas</taxon>
    </lineage>
</organism>
<sequence length="117" mass="13530">MTQKKRNPSFDAMIKFFLRQYNIATKTEINRLTAKIEELEKTIRKLAGPQSPKTRRSSGKTASDQVLNVISDMPDGARLTDIKSRTDFDEKKLRNIIYRLGKQGKIKRKRRGIYVAT</sequence>
<dbReference type="EMBL" id="JACDUS010000004">
    <property type="protein sequence ID" value="MBA2881424.1"/>
    <property type="molecule type" value="Genomic_DNA"/>
</dbReference>
<name>A0A7W0C992_9BACT</name>
<dbReference type="RefSeq" id="WP_181551086.1">
    <property type="nucleotide sequence ID" value="NZ_JACDUS010000004.1"/>
</dbReference>
<dbReference type="InterPro" id="IPR036390">
    <property type="entry name" value="WH_DNA-bd_sf"/>
</dbReference>
<evidence type="ECO:0000313" key="3">
    <source>
        <dbReference type="Proteomes" id="UP000525298"/>
    </source>
</evidence>
<protein>
    <submittedName>
        <fullName evidence="2">Transcription initiation factor IIE alpha subunit</fullName>
    </submittedName>
</protein>
<feature type="region of interest" description="Disordered" evidence="1">
    <location>
        <begin position="44"/>
        <end position="67"/>
    </location>
</feature>
<accession>A0A7W0C992</accession>
<evidence type="ECO:0000256" key="1">
    <source>
        <dbReference type="SAM" id="MobiDB-lite"/>
    </source>
</evidence>
<keyword evidence="3" id="KW-1185">Reference proteome</keyword>
<gene>
    <name evidence="2" type="ORF">HNR65_001751</name>
</gene>
<dbReference type="Proteomes" id="UP000525298">
    <property type="component" value="Unassembled WGS sequence"/>
</dbReference>
<evidence type="ECO:0000313" key="2">
    <source>
        <dbReference type="EMBL" id="MBA2881424.1"/>
    </source>
</evidence>
<comment type="caution">
    <text evidence="2">The sequence shown here is derived from an EMBL/GenBank/DDBJ whole genome shotgun (WGS) entry which is preliminary data.</text>
</comment>
<proteinExistence type="predicted"/>
<dbReference type="AlphaFoldDB" id="A0A7W0C992"/>
<reference evidence="2 3" key="1">
    <citation type="submission" date="2020-07" db="EMBL/GenBank/DDBJ databases">
        <title>Genomic Encyclopedia of Type Strains, Phase IV (KMG-IV): sequencing the most valuable type-strain genomes for metagenomic binning, comparative biology and taxonomic classification.</title>
        <authorList>
            <person name="Goeker M."/>
        </authorList>
    </citation>
    <scope>NUCLEOTIDE SEQUENCE [LARGE SCALE GENOMIC DNA]</scope>
    <source>
        <strain evidence="2 3">DSM 17721</strain>
    </source>
</reference>
<dbReference type="SUPFAM" id="SSF46785">
    <property type="entry name" value="Winged helix' DNA-binding domain"/>
    <property type="match status" value="1"/>
</dbReference>